<dbReference type="EMBL" id="AJWZ01009960">
    <property type="protein sequence ID" value="EKC49817.1"/>
    <property type="molecule type" value="Genomic_DNA"/>
</dbReference>
<dbReference type="AlphaFoldDB" id="K1RMG9"/>
<evidence type="ECO:0000256" key="1">
    <source>
        <dbReference type="SAM" id="Phobius"/>
    </source>
</evidence>
<name>K1RMG9_9ZZZZ</name>
<gene>
    <name evidence="2" type="ORF">OBE_14445</name>
</gene>
<sequence length="87" mass="9884">MFTIFKEEKVITTGILVFLGLSILVRLLLAGFYHTMIKETDNMATTNNRLLKQCKVKFANCYQLNGGVSNIPVFVDKFLNRLAFGHL</sequence>
<feature type="non-terminal residue" evidence="2">
    <location>
        <position position="87"/>
    </location>
</feature>
<keyword evidence="1" id="KW-1133">Transmembrane helix</keyword>
<feature type="transmembrane region" description="Helical" evidence="1">
    <location>
        <begin position="12"/>
        <end position="33"/>
    </location>
</feature>
<comment type="caution">
    <text evidence="2">The sequence shown here is derived from an EMBL/GenBank/DDBJ whole genome shotgun (WGS) entry which is preliminary data.</text>
</comment>
<organism evidence="2">
    <name type="scientific">human gut metagenome</name>
    <dbReference type="NCBI Taxonomy" id="408170"/>
    <lineage>
        <taxon>unclassified sequences</taxon>
        <taxon>metagenomes</taxon>
        <taxon>organismal metagenomes</taxon>
    </lineage>
</organism>
<evidence type="ECO:0000313" key="2">
    <source>
        <dbReference type="EMBL" id="EKC49817.1"/>
    </source>
</evidence>
<protein>
    <submittedName>
        <fullName evidence="2">Uncharacterized protein</fullName>
    </submittedName>
</protein>
<reference evidence="2" key="1">
    <citation type="journal article" date="2013" name="Environ. Microbiol.">
        <title>Microbiota from the distal guts of lean and obese adolescents exhibit partial functional redundancy besides clear differences in community structure.</title>
        <authorList>
            <person name="Ferrer M."/>
            <person name="Ruiz A."/>
            <person name="Lanza F."/>
            <person name="Haange S.B."/>
            <person name="Oberbach A."/>
            <person name="Till H."/>
            <person name="Bargiela R."/>
            <person name="Campoy C."/>
            <person name="Segura M.T."/>
            <person name="Richter M."/>
            <person name="von Bergen M."/>
            <person name="Seifert J."/>
            <person name="Suarez A."/>
        </authorList>
    </citation>
    <scope>NUCLEOTIDE SEQUENCE</scope>
</reference>
<keyword evidence="1" id="KW-0472">Membrane</keyword>
<accession>K1RMG9</accession>
<proteinExistence type="predicted"/>
<keyword evidence="1" id="KW-0812">Transmembrane</keyword>